<evidence type="ECO:0000313" key="3">
    <source>
        <dbReference type="Proteomes" id="UP000006735"/>
    </source>
</evidence>
<protein>
    <submittedName>
        <fullName evidence="2">Uncharacterized protein</fullName>
    </submittedName>
</protein>
<dbReference type="HOGENOM" id="CLU_084491_0_0_6"/>
<keyword evidence="3" id="KW-1185">Reference proteome</keyword>
<feature type="transmembrane region" description="Helical" evidence="1">
    <location>
        <begin position="185"/>
        <end position="206"/>
    </location>
</feature>
<keyword evidence="1" id="KW-0812">Transmembrane</keyword>
<evidence type="ECO:0000256" key="1">
    <source>
        <dbReference type="SAM" id="Phobius"/>
    </source>
</evidence>
<keyword evidence="1" id="KW-1133">Transmembrane helix</keyword>
<gene>
    <name evidence="2" type="ordered locus">XOO0660</name>
</gene>
<proteinExistence type="predicted"/>
<evidence type="ECO:0000313" key="2">
    <source>
        <dbReference type="EMBL" id="AAW73914.1"/>
    </source>
</evidence>
<sequence>MLASPDMAMAAASGVQCSKIGDGAQAGVGGSALNPPEFSNLCARAQHGVVTAAPGALPCTAKVLELRPSCTHCIASACRTRQGTGRGQCSKSFVPAIRQELVMIALFQGLGLLLQDNALHRLPFDEQVAHWRDKTDAQLDEELTLLKVAKKQWVIASIIGWQAISLVLLGVITHQLWQNDYHLTFSRIVIIFTSWTSILFVMWYIADLFDHSAGFERWLRAFNSRARVTPDADSVECVADALDMTRRYPEVLRYKQEVSSRRELRHEDIINMREMGRLRRYAELLRELDRFDGAPRLVVNS</sequence>
<name>Q5H556_XANOR</name>
<dbReference type="EMBL" id="AE013598">
    <property type="protein sequence ID" value="AAW73914.1"/>
    <property type="molecule type" value="Genomic_DNA"/>
</dbReference>
<reference evidence="2 3" key="1">
    <citation type="journal article" date="2005" name="Nucleic Acids Res.">
        <title>The genome sequence of Xanthomonas oryzae pathovar oryzae KACC10331, the bacterial blight pathogen of rice.</title>
        <authorList>
            <person name="Lee B.M."/>
            <person name="Park Y.J."/>
            <person name="Park D.S."/>
            <person name="Kang H.W."/>
            <person name="Kim J.G."/>
            <person name="Song E.S."/>
            <person name="Park I.C."/>
            <person name="Yoon U.H."/>
            <person name="Hahn J.H."/>
            <person name="Koo B.S."/>
            <person name="Lee G.B."/>
            <person name="Kim H."/>
            <person name="Park H.S."/>
            <person name="Yoon K.O."/>
            <person name="Kim J.H."/>
            <person name="Jung C.H."/>
            <person name="Koh N.H."/>
            <person name="Seo J.S."/>
            <person name="Go S.J."/>
        </authorList>
    </citation>
    <scope>NUCLEOTIDE SEQUENCE [LARGE SCALE GENOMIC DNA]</scope>
    <source>
        <strain evidence="3">KACC10331 / KXO85</strain>
    </source>
</reference>
<keyword evidence="1" id="KW-0472">Membrane</keyword>
<feature type="transmembrane region" description="Helical" evidence="1">
    <location>
        <begin position="153"/>
        <end position="173"/>
    </location>
</feature>
<dbReference type="Proteomes" id="UP000006735">
    <property type="component" value="Chromosome"/>
</dbReference>
<accession>Q5H556</accession>
<dbReference type="KEGG" id="xoo:XOO0660"/>
<organism evidence="2 3">
    <name type="scientific">Xanthomonas oryzae pv. oryzae (strain KACC10331 / KXO85)</name>
    <dbReference type="NCBI Taxonomy" id="291331"/>
    <lineage>
        <taxon>Bacteria</taxon>
        <taxon>Pseudomonadati</taxon>
        <taxon>Pseudomonadota</taxon>
        <taxon>Gammaproteobacteria</taxon>
        <taxon>Lysobacterales</taxon>
        <taxon>Lysobacteraceae</taxon>
        <taxon>Xanthomonas</taxon>
    </lineage>
</organism>
<dbReference type="STRING" id="291331.XOO0660"/>
<dbReference type="AlphaFoldDB" id="Q5H556"/>